<evidence type="ECO:0000313" key="2">
    <source>
        <dbReference type="EMBL" id="CUR52001.1"/>
    </source>
</evidence>
<dbReference type="Gene3D" id="2.60.40.1930">
    <property type="match status" value="1"/>
</dbReference>
<keyword evidence="3" id="KW-1185">Reference proteome</keyword>
<proteinExistence type="predicted"/>
<keyword evidence="1" id="KW-0472">Membrane</keyword>
<keyword evidence="1" id="KW-0812">Transmembrane</keyword>
<evidence type="ECO:0008006" key="4">
    <source>
        <dbReference type="Google" id="ProtNLM"/>
    </source>
</evidence>
<keyword evidence="1" id="KW-1133">Transmembrane helix</keyword>
<name>A0A128A3S9_9ARCH</name>
<gene>
    <name evidence="2" type="ORF">NDEV_1236</name>
</gene>
<dbReference type="EMBL" id="LN890280">
    <property type="protein sequence ID" value="CUR52001.1"/>
    <property type="molecule type" value="Genomic_DNA"/>
</dbReference>
<evidence type="ECO:0000256" key="1">
    <source>
        <dbReference type="SAM" id="Phobius"/>
    </source>
</evidence>
<feature type="transmembrane region" description="Helical" evidence="1">
    <location>
        <begin position="141"/>
        <end position="159"/>
    </location>
</feature>
<dbReference type="AlphaFoldDB" id="A0A128A3S9"/>
<dbReference type="Proteomes" id="UP000196239">
    <property type="component" value="Chromosome 1"/>
</dbReference>
<protein>
    <recommendedName>
        <fullName evidence="4">Macroglobulin domain-containing protein</fullName>
    </recommendedName>
</protein>
<dbReference type="KEGG" id="ndv:NDEV_1236"/>
<organism evidence="2 3">
    <name type="scientific">Nitrosotalea devaniterrae</name>
    <dbReference type="NCBI Taxonomy" id="1078905"/>
    <lineage>
        <taxon>Archaea</taxon>
        <taxon>Nitrososphaerota</taxon>
        <taxon>Nitrososphaeria</taxon>
        <taxon>Nitrosotaleales</taxon>
        <taxon>Nitrosotaleaceae</taxon>
        <taxon>Nitrosotalea</taxon>
    </lineage>
</organism>
<reference evidence="3" key="1">
    <citation type="submission" date="2015-10" db="EMBL/GenBank/DDBJ databases">
        <authorList>
            <person name="Lehtovirta-Morley L.E."/>
            <person name="Vieille C."/>
        </authorList>
    </citation>
    <scope>NUCLEOTIDE SEQUENCE [LARGE SCALE GENOMIC DNA]</scope>
</reference>
<evidence type="ECO:0000313" key="3">
    <source>
        <dbReference type="Proteomes" id="UP000196239"/>
    </source>
</evidence>
<accession>A0A128A3S9</accession>
<sequence>MNYHILSAFHRTNGARLLPLLTVMVLAAPGVMNSFAQEADQSIMLATNKEQYLPGDIVQLSGTVSGQPNALVGLQIKDSTGNLILIRTVQSDQNGNFALQFKIPSTATSGDFSIIASSKINGFVVTQTKTMTATVPEFGPLAMPLFGVSILLIVGLFAFSKNLLQTTT</sequence>